<dbReference type="InterPro" id="IPR032675">
    <property type="entry name" value="LRR_dom_sf"/>
</dbReference>
<sequence length="283" mass="31205">MATETELVKLKEPSENRLKEIEALQIKLEESQCIIAHNEEQINKLKEVVLSLEKKVSGLKKELVLIFDQILKEGETSGIISIFPDNVYLFSPSANHCRAVIGTLEDSHQLVNLSYSSSDIVLMLVPKLLSLKTIEMLTIEYTGLTHECILTLASLLARNDSLKALSINYDSIGDDGVITLAESLRNNGSLQCLYLHGNGNITSASIGSLVELLHYNDSLSALSVFQTGIGTDGALALVDCLTTNGKLKLALDVRHKHACHSYENIKDRISFLENLEADDKFFC</sequence>
<dbReference type="SMART" id="SM00368">
    <property type="entry name" value="LRR_RI"/>
    <property type="match status" value="4"/>
</dbReference>
<evidence type="ECO:0000256" key="1">
    <source>
        <dbReference type="SAM" id="Coils"/>
    </source>
</evidence>
<dbReference type="EnsemblMetazoa" id="XM_020001049.1">
    <property type="protein sequence ID" value="XP_019856608.1"/>
    <property type="gene ID" value="LOC109585104"/>
</dbReference>
<reference evidence="2" key="2">
    <citation type="submission" date="2024-06" db="UniProtKB">
        <authorList>
            <consortium name="EnsemblMetazoa"/>
        </authorList>
    </citation>
    <scope>IDENTIFICATION</scope>
</reference>
<dbReference type="InterPro" id="IPR052394">
    <property type="entry name" value="LRR-containing"/>
</dbReference>
<evidence type="ECO:0000313" key="2">
    <source>
        <dbReference type="EnsemblMetazoa" id="XP_019856608.1"/>
    </source>
</evidence>
<name>A0AAN0JIV5_AMPQE</name>
<proteinExistence type="predicted"/>
<dbReference type="AlphaFoldDB" id="A0AAN0JIV5"/>
<dbReference type="SUPFAM" id="SSF52047">
    <property type="entry name" value="RNI-like"/>
    <property type="match status" value="1"/>
</dbReference>
<dbReference type="KEGG" id="aqu:109585104"/>
<dbReference type="Proteomes" id="UP000007879">
    <property type="component" value="Unassembled WGS sequence"/>
</dbReference>
<dbReference type="PANTHER" id="PTHR24114">
    <property type="entry name" value="LEUCINE RICH REPEAT FAMILY PROTEIN"/>
    <property type="match status" value="1"/>
</dbReference>
<reference evidence="3" key="1">
    <citation type="journal article" date="2010" name="Nature">
        <title>The Amphimedon queenslandica genome and the evolution of animal complexity.</title>
        <authorList>
            <person name="Srivastava M."/>
            <person name="Simakov O."/>
            <person name="Chapman J."/>
            <person name="Fahey B."/>
            <person name="Gauthier M.E."/>
            <person name="Mitros T."/>
            <person name="Richards G.S."/>
            <person name="Conaco C."/>
            <person name="Dacre M."/>
            <person name="Hellsten U."/>
            <person name="Larroux C."/>
            <person name="Putnam N.H."/>
            <person name="Stanke M."/>
            <person name="Adamska M."/>
            <person name="Darling A."/>
            <person name="Degnan S.M."/>
            <person name="Oakley T.H."/>
            <person name="Plachetzki D.C."/>
            <person name="Zhai Y."/>
            <person name="Adamski M."/>
            <person name="Calcino A."/>
            <person name="Cummins S.F."/>
            <person name="Goodstein D.M."/>
            <person name="Harris C."/>
            <person name="Jackson D.J."/>
            <person name="Leys S.P."/>
            <person name="Shu S."/>
            <person name="Woodcroft B.J."/>
            <person name="Vervoort M."/>
            <person name="Kosik K.S."/>
            <person name="Manning G."/>
            <person name="Degnan B.M."/>
            <person name="Rokhsar D.S."/>
        </authorList>
    </citation>
    <scope>NUCLEOTIDE SEQUENCE [LARGE SCALE GENOMIC DNA]</scope>
</reference>
<dbReference type="RefSeq" id="XP_019856608.1">
    <property type="nucleotide sequence ID" value="XM_020001049.1"/>
</dbReference>
<organism evidence="2 3">
    <name type="scientific">Amphimedon queenslandica</name>
    <name type="common">Sponge</name>
    <dbReference type="NCBI Taxonomy" id="400682"/>
    <lineage>
        <taxon>Eukaryota</taxon>
        <taxon>Metazoa</taxon>
        <taxon>Porifera</taxon>
        <taxon>Demospongiae</taxon>
        <taxon>Heteroscleromorpha</taxon>
        <taxon>Haplosclerida</taxon>
        <taxon>Niphatidae</taxon>
        <taxon>Amphimedon</taxon>
    </lineage>
</organism>
<feature type="coiled-coil region" evidence="1">
    <location>
        <begin position="21"/>
        <end position="62"/>
    </location>
</feature>
<accession>A0AAN0JIV5</accession>
<protein>
    <submittedName>
        <fullName evidence="2">Uncharacterized protein</fullName>
    </submittedName>
</protein>
<dbReference type="Gene3D" id="3.80.10.10">
    <property type="entry name" value="Ribonuclease Inhibitor"/>
    <property type="match status" value="2"/>
</dbReference>
<dbReference type="PANTHER" id="PTHR24114:SF2">
    <property type="entry name" value="F-BOX DOMAIN-CONTAINING PROTEIN-RELATED"/>
    <property type="match status" value="1"/>
</dbReference>
<keyword evidence="1" id="KW-0175">Coiled coil</keyword>
<evidence type="ECO:0000313" key="3">
    <source>
        <dbReference type="Proteomes" id="UP000007879"/>
    </source>
</evidence>
<dbReference type="GeneID" id="109585104"/>
<keyword evidence="3" id="KW-1185">Reference proteome</keyword>